<evidence type="ECO:0000313" key="1">
    <source>
        <dbReference type="EMBL" id="NOT35027.1"/>
    </source>
</evidence>
<dbReference type="EMBL" id="JABFRW010000164">
    <property type="protein sequence ID" value="NOT35027.1"/>
    <property type="molecule type" value="Genomic_DNA"/>
</dbReference>
<sequence length="248" mass="25480">LVEVSLKLLPAPTTRVALGFSLDGAVLADARRWAALPRLEPAGSVVLGPAHATTLRSAAAVGEPAGGRSFLLAIGLESDAPWVAAQEQRLRDAFGAPDVKLEAGSALAWSDRVGDLANGARDQREFVSPHRAPTALAPWLDAPLAETLVFHTAHGRLVLDGTLLPDAEEDGAQLAALDAAGFRLAAGGPGSSRARVQGVALASLRGRIRTALDPLGTFGYGDAWVGLSAPGSRSPLESVAGAEADRRA</sequence>
<accession>A0A849SQ39</accession>
<proteinExistence type="predicted"/>
<dbReference type="Proteomes" id="UP000580839">
    <property type="component" value="Unassembled WGS sequence"/>
</dbReference>
<name>A0A849SQ39_UNCEI</name>
<dbReference type="AlphaFoldDB" id="A0A849SQ39"/>
<gene>
    <name evidence="1" type="ORF">HOP12_12805</name>
</gene>
<organism evidence="1 2">
    <name type="scientific">Eiseniibacteriota bacterium</name>
    <dbReference type="NCBI Taxonomy" id="2212470"/>
    <lineage>
        <taxon>Bacteria</taxon>
        <taxon>Candidatus Eiseniibacteriota</taxon>
    </lineage>
</organism>
<feature type="non-terminal residue" evidence="1">
    <location>
        <position position="1"/>
    </location>
</feature>
<protein>
    <recommendedName>
        <fullName evidence="3">FAD-binding oxidoreductase</fullName>
    </recommendedName>
</protein>
<evidence type="ECO:0000313" key="2">
    <source>
        <dbReference type="Proteomes" id="UP000580839"/>
    </source>
</evidence>
<evidence type="ECO:0008006" key="3">
    <source>
        <dbReference type="Google" id="ProtNLM"/>
    </source>
</evidence>
<comment type="caution">
    <text evidence="1">The sequence shown here is derived from an EMBL/GenBank/DDBJ whole genome shotgun (WGS) entry which is preliminary data.</text>
</comment>
<reference evidence="1 2" key="1">
    <citation type="submission" date="2020-04" db="EMBL/GenBank/DDBJ databases">
        <title>Metagenomic profiling of ammonia- and methane-oxidizing microorganisms in a Dutch drinking water treatment plant.</title>
        <authorList>
            <person name="Poghosyan L."/>
            <person name="Leucker S."/>
        </authorList>
    </citation>
    <scope>NUCLEOTIDE SEQUENCE [LARGE SCALE GENOMIC DNA]</scope>
    <source>
        <strain evidence="1">S-RSF-IL-03</strain>
    </source>
</reference>